<organism evidence="13 14">
    <name type="scientific">Irregularibacter muris</name>
    <dbReference type="NCBI Taxonomy" id="1796619"/>
    <lineage>
        <taxon>Bacteria</taxon>
        <taxon>Bacillati</taxon>
        <taxon>Bacillota</taxon>
        <taxon>Clostridia</taxon>
        <taxon>Eubacteriales</taxon>
        <taxon>Eubacteriaceae</taxon>
        <taxon>Irregularibacter</taxon>
    </lineage>
</organism>
<dbReference type="EMBL" id="JANKAS010000015">
    <property type="protein sequence ID" value="MCR1899895.1"/>
    <property type="molecule type" value="Genomic_DNA"/>
</dbReference>
<keyword evidence="12" id="KW-0472">Membrane</keyword>
<dbReference type="GO" id="GO:0046872">
    <property type="term" value="F:metal ion binding"/>
    <property type="evidence" value="ECO:0007669"/>
    <property type="project" value="UniProtKB-UniRule"/>
</dbReference>
<accession>A0AAE3KZX7</accession>
<dbReference type="EC" id="2.7.1.180" evidence="1 10"/>
<feature type="chain" id="PRO_5041774557" description="FAD:protein FMN transferase" evidence="12">
    <location>
        <begin position="24"/>
        <end position="349"/>
    </location>
</feature>
<dbReference type="RefSeq" id="WP_257532681.1">
    <property type="nucleotide sequence ID" value="NZ_JANKAS010000015.1"/>
</dbReference>
<evidence type="ECO:0000256" key="6">
    <source>
        <dbReference type="ARBA" id="ARBA00022827"/>
    </source>
</evidence>
<evidence type="ECO:0000256" key="8">
    <source>
        <dbReference type="ARBA" id="ARBA00031306"/>
    </source>
</evidence>
<dbReference type="GO" id="GO:0005886">
    <property type="term" value="C:plasma membrane"/>
    <property type="evidence" value="ECO:0007669"/>
    <property type="project" value="UniProtKB-SubCell"/>
</dbReference>
<evidence type="ECO:0000256" key="12">
    <source>
        <dbReference type="RuleBase" id="RU363002"/>
    </source>
</evidence>
<evidence type="ECO:0000256" key="1">
    <source>
        <dbReference type="ARBA" id="ARBA00011955"/>
    </source>
</evidence>
<evidence type="ECO:0000256" key="2">
    <source>
        <dbReference type="ARBA" id="ARBA00016337"/>
    </source>
</evidence>
<reference evidence="13" key="1">
    <citation type="submission" date="2022-07" db="EMBL/GenBank/DDBJ databases">
        <title>Enhanced cultured diversity of the mouse gut microbiota enables custom-made synthetic communities.</title>
        <authorList>
            <person name="Afrizal A."/>
        </authorList>
    </citation>
    <scope>NUCLEOTIDE SEQUENCE</scope>
    <source>
        <strain evidence="13">DSM 28593</strain>
    </source>
</reference>
<proteinExistence type="inferred from homology"/>
<dbReference type="InterPro" id="IPR003374">
    <property type="entry name" value="ApbE-like_sf"/>
</dbReference>
<dbReference type="PROSITE" id="PS51257">
    <property type="entry name" value="PROKAR_LIPOPROTEIN"/>
    <property type="match status" value="1"/>
</dbReference>
<keyword evidence="7 10" id="KW-0460">Magnesium</keyword>
<evidence type="ECO:0000256" key="9">
    <source>
        <dbReference type="ARBA" id="ARBA00048540"/>
    </source>
</evidence>
<evidence type="ECO:0000256" key="7">
    <source>
        <dbReference type="ARBA" id="ARBA00022842"/>
    </source>
</evidence>
<comment type="catalytic activity">
    <reaction evidence="9 10 12">
        <text>L-threonyl-[protein] + FAD = FMN-L-threonyl-[protein] + AMP + H(+)</text>
        <dbReference type="Rhea" id="RHEA:36847"/>
        <dbReference type="Rhea" id="RHEA-COMP:11060"/>
        <dbReference type="Rhea" id="RHEA-COMP:11061"/>
        <dbReference type="ChEBI" id="CHEBI:15378"/>
        <dbReference type="ChEBI" id="CHEBI:30013"/>
        <dbReference type="ChEBI" id="CHEBI:57692"/>
        <dbReference type="ChEBI" id="CHEBI:74257"/>
        <dbReference type="ChEBI" id="CHEBI:456215"/>
        <dbReference type="EC" id="2.7.1.180"/>
    </reaction>
</comment>
<evidence type="ECO:0000256" key="10">
    <source>
        <dbReference type="PIRNR" id="PIRNR006268"/>
    </source>
</evidence>
<evidence type="ECO:0000256" key="4">
    <source>
        <dbReference type="ARBA" id="ARBA00022679"/>
    </source>
</evidence>
<comment type="subcellular location">
    <subcellularLocation>
        <location evidence="12">Cell inner membrane</location>
        <topology evidence="12">Lipid-anchor</topology>
        <orientation evidence="12">Periplasmic side</orientation>
    </subcellularLocation>
</comment>
<keyword evidence="6 10" id="KW-0274">FAD</keyword>
<dbReference type="Pfam" id="PF02424">
    <property type="entry name" value="ApbE"/>
    <property type="match status" value="1"/>
</dbReference>
<feature type="signal peptide" evidence="12">
    <location>
        <begin position="1"/>
        <end position="23"/>
    </location>
</feature>
<dbReference type="GO" id="GO:0016740">
    <property type="term" value="F:transferase activity"/>
    <property type="evidence" value="ECO:0007669"/>
    <property type="project" value="UniProtKB-UniRule"/>
</dbReference>
<feature type="binding site" evidence="11">
    <location>
        <position position="294"/>
    </location>
    <ligand>
        <name>Mg(2+)</name>
        <dbReference type="ChEBI" id="CHEBI:18420"/>
    </ligand>
</feature>
<evidence type="ECO:0000313" key="13">
    <source>
        <dbReference type="EMBL" id="MCR1899895.1"/>
    </source>
</evidence>
<evidence type="ECO:0000256" key="5">
    <source>
        <dbReference type="ARBA" id="ARBA00022723"/>
    </source>
</evidence>
<evidence type="ECO:0000313" key="14">
    <source>
        <dbReference type="Proteomes" id="UP001205748"/>
    </source>
</evidence>
<dbReference type="PIRSF" id="PIRSF006268">
    <property type="entry name" value="ApbE"/>
    <property type="match status" value="1"/>
</dbReference>
<keyword evidence="12" id="KW-0449">Lipoprotein</keyword>
<gene>
    <name evidence="13" type="ORF">NSA47_13025</name>
</gene>
<keyword evidence="12" id="KW-0732">Signal</keyword>
<dbReference type="PANTHER" id="PTHR30040">
    <property type="entry name" value="THIAMINE BIOSYNTHESIS LIPOPROTEIN APBE"/>
    <property type="match status" value="1"/>
</dbReference>
<keyword evidence="5 10" id="KW-0479">Metal-binding</keyword>
<keyword evidence="14" id="KW-1185">Reference proteome</keyword>
<keyword evidence="3 10" id="KW-0285">Flavoprotein</keyword>
<keyword evidence="4 10" id="KW-0808">Transferase</keyword>
<dbReference type="Gene3D" id="3.10.520.10">
    <property type="entry name" value="ApbE-like domains"/>
    <property type="match status" value="1"/>
</dbReference>
<comment type="cofactor">
    <cofactor evidence="11">
        <name>Mg(2+)</name>
        <dbReference type="ChEBI" id="CHEBI:18420"/>
    </cofactor>
    <cofactor evidence="11">
        <name>Mn(2+)</name>
        <dbReference type="ChEBI" id="CHEBI:29035"/>
    </cofactor>
    <text evidence="11">Magnesium. Can also use manganese.</text>
</comment>
<protein>
    <recommendedName>
        <fullName evidence="2 10">FAD:protein FMN transferase</fullName>
        <ecNumber evidence="1 10">2.7.1.180</ecNumber>
    </recommendedName>
    <alternativeName>
        <fullName evidence="8 10">Flavin transferase</fullName>
    </alternativeName>
</protein>
<keyword evidence="12" id="KW-0997">Cell inner membrane</keyword>
<feature type="binding site" evidence="11">
    <location>
        <position position="298"/>
    </location>
    <ligand>
        <name>Mg(2+)</name>
        <dbReference type="ChEBI" id="CHEBI:18420"/>
    </ligand>
</feature>
<keyword evidence="12" id="KW-1003">Cell membrane</keyword>
<sequence length="349" mass="38595">MKEKFIIIVLIAMIFTLTSCSNANNKDNTHSAEPVKGTHSGMGTLIEFTVYGDNAKEAIKKGKEVMNEIEQEMSLNIKDSEVNKINAQAGKTAVSVSPETFSVVKRGVYFSKLTEGNFDITIAPISQLWDIGQDDARVPSQDEIEALLPLVNYRHIQLDEKNTSVLLEEKDMKIDLGGIAKGYAADRVIDVFKDMGIKNALVSVGGNIKVIGENPQKGRAWTVGLRHPRKARGNYFATIRLNDGETVVTSGDYERYFIKDDIRYHHIFNAKEGQPSKSDIIGATIITQNSMDADGLSTSLFVLGSNKGMKMIDELEGVEAVIITRDLKVMMTEGIKDRIDVESMQLEAE</sequence>
<comment type="caution">
    <text evidence="13">The sequence shown here is derived from an EMBL/GenBank/DDBJ whole genome shotgun (WGS) entry which is preliminary data.</text>
</comment>
<name>A0AAE3KZX7_9FIRM</name>
<comment type="function">
    <text evidence="12">Flavin transferase that catalyzes the transfer of the FMN moiety of FAD and its covalent binding to the hydroxyl group of a threonine residue in a target flavoprotein.</text>
</comment>
<dbReference type="InterPro" id="IPR024932">
    <property type="entry name" value="ApbE"/>
</dbReference>
<dbReference type="PANTHER" id="PTHR30040:SF2">
    <property type="entry name" value="FAD:PROTEIN FMN TRANSFERASE"/>
    <property type="match status" value="1"/>
</dbReference>
<dbReference type="SUPFAM" id="SSF143631">
    <property type="entry name" value="ApbE-like"/>
    <property type="match status" value="1"/>
</dbReference>
<feature type="binding site" evidence="11">
    <location>
        <position position="178"/>
    </location>
    <ligand>
        <name>Mg(2+)</name>
        <dbReference type="ChEBI" id="CHEBI:18420"/>
    </ligand>
</feature>
<dbReference type="AlphaFoldDB" id="A0AAE3KZX7"/>
<evidence type="ECO:0000256" key="11">
    <source>
        <dbReference type="PIRSR" id="PIRSR006268-2"/>
    </source>
</evidence>
<dbReference type="Proteomes" id="UP001205748">
    <property type="component" value="Unassembled WGS sequence"/>
</dbReference>
<comment type="similarity">
    <text evidence="10 12">Belongs to the ApbE family.</text>
</comment>
<evidence type="ECO:0000256" key="3">
    <source>
        <dbReference type="ARBA" id="ARBA00022630"/>
    </source>
</evidence>